<keyword evidence="2" id="KW-1185">Reference proteome</keyword>
<proteinExistence type="predicted"/>
<protein>
    <recommendedName>
        <fullName evidence="3">DUF3757 domain-containing protein</fullName>
    </recommendedName>
</protein>
<dbReference type="RefSeq" id="WP_280574762.1">
    <property type="nucleotide sequence ID" value="NZ_JARXRM010000035.1"/>
</dbReference>
<organism evidence="1 2">
    <name type="scientific">Luteimonas endophytica</name>
    <dbReference type="NCBI Taxonomy" id="3042023"/>
    <lineage>
        <taxon>Bacteria</taxon>
        <taxon>Pseudomonadati</taxon>
        <taxon>Pseudomonadota</taxon>
        <taxon>Gammaproteobacteria</taxon>
        <taxon>Lysobacterales</taxon>
        <taxon>Lysobacteraceae</taxon>
        <taxon>Luteimonas</taxon>
    </lineage>
</organism>
<evidence type="ECO:0008006" key="3">
    <source>
        <dbReference type="Google" id="ProtNLM"/>
    </source>
</evidence>
<dbReference type="Proteomes" id="UP001156940">
    <property type="component" value="Unassembled WGS sequence"/>
</dbReference>
<name>A0ABT6JAE2_9GAMM</name>
<dbReference type="EMBL" id="JARXRM010000035">
    <property type="protein sequence ID" value="MDH5823550.1"/>
    <property type="molecule type" value="Genomic_DNA"/>
</dbReference>
<comment type="caution">
    <text evidence="1">The sequence shown here is derived from an EMBL/GenBank/DDBJ whole genome shotgun (WGS) entry which is preliminary data.</text>
</comment>
<reference evidence="1 2" key="1">
    <citation type="submission" date="2023-04" db="EMBL/GenBank/DDBJ databases">
        <title>Luteimonas endophyticus RD2P54.</title>
        <authorList>
            <person name="Sun J.-Q."/>
        </authorList>
    </citation>
    <scope>NUCLEOTIDE SEQUENCE [LARGE SCALE GENOMIC DNA]</scope>
    <source>
        <strain evidence="1 2">RD2P54</strain>
    </source>
</reference>
<evidence type="ECO:0000313" key="1">
    <source>
        <dbReference type="EMBL" id="MDH5823550.1"/>
    </source>
</evidence>
<gene>
    <name evidence="1" type="ORF">QFW77_11190</name>
</gene>
<accession>A0ABT6JAE2</accession>
<evidence type="ECO:0000313" key="2">
    <source>
        <dbReference type="Proteomes" id="UP001156940"/>
    </source>
</evidence>
<sequence length="149" mass="16491">MTAGLGLDHTLPMLGLATMALLSSACHGSEIRIQDFQITETTGVEIERASSAPEYAEQCKQWALDAESAAAFFSMSTRLTPREYHHDFDTAPCSVEGVVRYDGIDWRFEINGAAKGTWTHDAETIYFGCNQEACARLVMWEHVPIDSVD</sequence>